<reference evidence="1 2" key="1">
    <citation type="journal article" date="2020" name="Cell">
        <title>Large-Scale Comparative Analyses of Tick Genomes Elucidate Their Genetic Diversity and Vector Capacities.</title>
        <authorList>
            <consortium name="Tick Genome and Microbiome Consortium (TIGMIC)"/>
            <person name="Jia N."/>
            <person name="Wang J."/>
            <person name="Shi W."/>
            <person name="Du L."/>
            <person name="Sun Y."/>
            <person name="Zhan W."/>
            <person name="Jiang J.F."/>
            <person name="Wang Q."/>
            <person name="Zhang B."/>
            <person name="Ji P."/>
            <person name="Bell-Sakyi L."/>
            <person name="Cui X.M."/>
            <person name="Yuan T.T."/>
            <person name="Jiang B.G."/>
            <person name="Yang W.F."/>
            <person name="Lam T.T."/>
            <person name="Chang Q.C."/>
            <person name="Ding S.J."/>
            <person name="Wang X.J."/>
            <person name="Zhu J.G."/>
            <person name="Ruan X.D."/>
            <person name="Zhao L."/>
            <person name="Wei J.T."/>
            <person name="Ye R.Z."/>
            <person name="Que T.C."/>
            <person name="Du C.H."/>
            <person name="Zhou Y.H."/>
            <person name="Cheng J.X."/>
            <person name="Dai P.F."/>
            <person name="Guo W.B."/>
            <person name="Han X.H."/>
            <person name="Huang E.J."/>
            <person name="Li L.F."/>
            <person name="Wei W."/>
            <person name="Gao Y.C."/>
            <person name="Liu J.Z."/>
            <person name="Shao H.Z."/>
            <person name="Wang X."/>
            <person name="Wang C.C."/>
            <person name="Yang T.C."/>
            <person name="Huo Q.B."/>
            <person name="Li W."/>
            <person name="Chen H.Y."/>
            <person name="Chen S.E."/>
            <person name="Zhou L.G."/>
            <person name="Ni X.B."/>
            <person name="Tian J.H."/>
            <person name="Sheng Y."/>
            <person name="Liu T."/>
            <person name="Pan Y.S."/>
            <person name="Xia L.Y."/>
            <person name="Li J."/>
            <person name="Zhao F."/>
            <person name="Cao W.C."/>
        </authorList>
    </citation>
    <scope>NUCLEOTIDE SEQUENCE [LARGE SCALE GENOMIC DNA]</scope>
    <source>
        <strain evidence="1">Iper-2018</strain>
    </source>
</reference>
<organism evidence="1 2">
    <name type="scientific">Ixodes persulcatus</name>
    <name type="common">Taiga tick</name>
    <dbReference type="NCBI Taxonomy" id="34615"/>
    <lineage>
        <taxon>Eukaryota</taxon>
        <taxon>Metazoa</taxon>
        <taxon>Ecdysozoa</taxon>
        <taxon>Arthropoda</taxon>
        <taxon>Chelicerata</taxon>
        <taxon>Arachnida</taxon>
        <taxon>Acari</taxon>
        <taxon>Parasitiformes</taxon>
        <taxon>Ixodida</taxon>
        <taxon>Ixodoidea</taxon>
        <taxon>Ixodidae</taxon>
        <taxon>Ixodinae</taxon>
        <taxon>Ixodes</taxon>
    </lineage>
</organism>
<keyword evidence="2" id="KW-1185">Reference proteome</keyword>
<gene>
    <name evidence="1" type="ORF">HPB47_004790</name>
</gene>
<sequence length="139" mass="15350">MSAIGRAGRALRFEQRITTVGTALRQLHNTTIIVKLSDDINLGSLDTHMIGADVVQATGLNTIERKGTCIKVRTIQNLLAIDTYRPSAEAKLIALNYCTYPRCELSENQRARDESQVYEVWADTARPSLASFLVIGSPE</sequence>
<protein>
    <submittedName>
        <fullName evidence="1">Uncharacterized protein</fullName>
    </submittedName>
</protein>
<accession>A0AC60PER0</accession>
<dbReference type="EMBL" id="JABSTQ010010734">
    <property type="protein sequence ID" value="KAG0418507.1"/>
    <property type="molecule type" value="Genomic_DNA"/>
</dbReference>
<name>A0AC60PER0_IXOPE</name>
<evidence type="ECO:0000313" key="1">
    <source>
        <dbReference type="EMBL" id="KAG0418507.1"/>
    </source>
</evidence>
<dbReference type="Proteomes" id="UP000805193">
    <property type="component" value="Unassembled WGS sequence"/>
</dbReference>
<comment type="caution">
    <text evidence="1">The sequence shown here is derived from an EMBL/GenBank/DDBJ whole genome shotgun (WGS) entry which is preliminary data.</text>
</comment>
<proteinExistence type="predicted"/>
<evidence type="ECO:0000313" key="2">
    <source>
        <dbReference type="Proteomes" id="UP000805193"/>
    </source>
</evidence>